<evidence type="ECO:0000313" key="14">
    <source>
        <dbReference type="EMBL" id="KAF2275245.1"/>
    </source>
</evidence>
<evidence type="ECO:0000256" key="6">
    <source>
        <dbReference type="ARBA" id="ARBA00022723"/>
    </source>
</evidence>
<dbReference type="GO" id="GO:0016020">
    <property type="term" value="C:membrane"/>
    <property type="evidence" value="ECO:0007669"/>
    <property type="project" value="UniProtKB-SubCell"/>
</dbReference>
<evidence type="ECO:0000313" key="15">
    <source>
        <dbReference type="Proteomes" id="UP000800097"/>
    </source>
</evidence>
<dbReference type="GeneID" id="54556287"/>
<name>A0A6A6JG53_WESOR</name>
<accession>A0A6A6JG53</accession>
<evidence type="ECO:0000256" key="1">
    <source>
        <dbReference type="ARBA" id="ARBA00001971"/>
    </source>
</evidence>
<dbReference type="EMBL" id="ML986498">
    <property type="protein sequence ID" value="KAF2275245.1"/>
    <property type="molecule type" value="Genomic_DNA"/>
</dbReference>
<evidence type="ECO:0000256" key="13">
    <source>
        <dbReference type="RuleBase" id="RU000461"/>
    </source>
</evidence>
<dbReference type="InterPro" id="IPR001128">
    <property type="entry name" value="Cyt_P450"/>
</dbReference>
<evidence type="ECO:0000256" key="8">
    <source>
        <dbReference type="ARBA" id="ARBA00023002"/>
    </source>
</evidence>
<comment type="similarity">
    <text evidence="3 13">Belongs to the cytochrome P450 family.</text>
</comment>
<dbReference type="InterPro" id="IPR036396">
    <property type="entry name" value="Cyt_P450_sf"/>
</dbReference>
<dbReference type="PRINTS" id="PR00385">
    <property type="entry name" value="P450"/>
</dbReference>
<evidence type="ECO:0000256" key="3">
    <source>
        <dbReference type="ARBA" id="ARBA00010617"/>
    </source>
</evidence>
<protein>
    <submittedName>
        <fullName evidence="14">Cytochrome P450</fullName>
    </submittedName>
</protein>
<dbReference type="Pfam" id="PF00067">
    <property type="entry name" value="p450"/>
    <property type="match status" value="1"/>
</dbReference>
<dbReference type="FunFam" id="1.10.630.10:FF:000047">
    <property type="entry name" value="Cytochrome P450 monooxygenase"/>
    <property type="match status" value="1"/>
</dbReference>
<keyword evidence="8 13" id="KW-0560">Oxidoreductase</keyword>
<dbReference type="GO" id="GO:0009403">
    <property type="term" value="P:toxin biosynthetic process"/>
    <property type="evidence" value="ECO:0007669"/>
    <property type="project" value="UniProtKB-ARBA"/>
</dbReference>
<organism evidence="14 15">
    <name type="scientific">Westerdykella ornata</name>
    <dbReference type="NCBI Taxonomy" id="318751"/>
    <lineage>
        <taxon>Eukaryota</taxon>
        <taxon>Fungi</taxon>
        <taxon>Dikarya</taxon>
        <taxon>Ascomycota</taxon>
        <taxon>Pezizomycotina</taxon>
        <taxon>Dothideomycetes</taxon>
        <taxon>Pleosporomycetidae</taxon>
        <taxon>Pleosporales</taxon>
        <taxon>Sporormiaceae</taxon>
        <taxon>Westerdykella</taxon>
    </lineage>
</organism>
<keyword evidence="7" id="KW-1133">Transmembrane helix</keyword>
<dbReference type="GO" id="GO:0005506">
    <property type="term" value="F:iron ion binding"/>
    <property type="evidence" value="ECO:0007669"/>
    <property type="project" value="InterPro"/>
</dbReference>
<keyword evidence="4 12" id="KW-0349">Heme</keyword>
<keyword evidence="5" id="KW-0812">Transmembrane</keyword>
<evidence type="ECO:0000256" key="11">
    <source>
        <dbReference type="ARBA" id="ARBA00023136"/>
    </source>
</evidence>
<comment type="subcellular location">
    <subcellularLocation>
        <location evidence="2">Membrane</location>
        <topology evidence="2">Single-pass membrane protein</topology>
    </subcellularLocation>
</comment>
<evidence type="ECO:0000256" key="4">
    <source>
        <dbReference type="ARBA" id="ARBA00022617"/>
    </source>
</evidence>
<gene>
    <name evidence="14" type="ORF">EI97DRAFT_81998</name>
</gene>
<keyword evidence="9 12" id="KW-0408">Iron</keyword>
<dbReference type="GO" id="GO:0004497">
    <property type="term" value="F:monooxygenase activity"/>
    <property type="evidence" value="ECO:0007669"/>
    <property type="project" value="UniProtKB-KW"/>
</dbReference>
<dbReference type="InterPro" id="IPR017972">
    <property type="entry name" value="Cyt_P450_CS"/>
</dbReference>
<evidence type="ECO:0000256" key="5">
    <source>
        <dbReference type="ARBA" id="ARBA00022692"/>
    </source>
</evidence>
<dbReference type="InterPro" id="IPR002401">
    <property type="entry name" value="Cyt_P450_E_grp-I"/>
</dbReference>
<evidence type="ECO:0000256" key="2">
    <source>
        <dbReference type="ARBA" id="ARBA00004167"/>
    </source>
</evidence>
<keyword evidence="15" id="KW-1185">Reference proteome</keyword>
<dbReference type="Gene3D" id="1.10.630.10">
    <property type="entry name" value="Cytochrome P450"/>
    <property type="match status" value="1"/>
</dbReference>
<dbReference type="Proteomes" id="UP000800097">
    <property type="component" value="Unassembled WGS sequence"/>
</dbReference>
<dbReference type="GO" id="GO:0016705">
    <property type="term" value="F:oxidoreductase activity, acting on paired donors, with incorporation or reduction of molecular oxygen"/>
    <property type="evidence" value="ECO:0007669"/>
    <property type="project" value="InterPro"/>
</dbReference>
<dbReference type="PANTHER" id="PTHR24305">
    <property type="entry name" value="CYTOCHROME P450"/>
    <property type="match status" value="1"/>
</dbReference>
<evidence type="ECO:0000256" key="9">
    <source>
        <dbReference type="ARBA" id="ARBA00023004"/>
    </source>
</evidence>
<dbReference type="InterPro" id="IPR050121">
    <property type="entry name" value="Cytochrome_P450_monoxygenase"/>
</dbReference>
<dbReference type="PROSITE" id="PS00086">
    <property type="entry name" value="CYTOCHROME_P450"/>
    <property type="match status" value="1"/>
</dbReference>
<keyword evidence="11" id="KW-0472">Membrane</keyword>
<dbReference type="PANTHER" id="PTHR24305:SF210">
    <property type="entry name" value="CYTOCHROME P450 MONOOXYGENASE ASQL-RELATED"/>
    <property type="match status" value="1"/>
</dbReference>
<keyword evidence="6 12" id="KW-0479">Metal-binding</keyword>
<proteinExistence type="inferred from homology"/>
<dbReference type="OrthoDB" id="1470350at2759"/>
<evidence type="ECO:0000256" key="12">
    <source>
        <dbReference type="PIRSR" id="PIRSR602401-1"/>
    </source>
</evidence>
<dbReference type="PRINTS" id="PR00463">
    <property type="entry name" value="EP450I"/>
</dbReference>
<sequence length="494" mass="55935">MLQALVLLVAAWVVAVALYGIYNVTLHPLRSYPGPLLWRAYRLPATLSLLKGRFPFDKLELHKRYGPVVRVGPWELSYTSSAALKTIYGHHNPAVTGYSEFDKDRIEFLTSANGVWNVLSAYAEDHSRFRRLLSHSFSDKGLKEMQPRIQALIELLVKRLKEAADRGEYTNIAEWFNWTTFDVIGDLAFGSSFGCLEKQRTDPWIAAIGGNVKSFPVIAAIKRYHLTAILPYLVPKKLAKFRAENLRRNEAQIEARIEQGTERGDFWDKVIEKSDFEKGTGMTKPEMVANAPALVLAGSETTATLLSGTTYLLLKHPEVFKRLKQEVRASFKDESEIDLQSVSKLEYMLAVLDESMRIYTPVPKQGNRIVPKGGVMMAGQWVPGGTSVEVSQYATSLSETNFRNPNSFVPDRWLNPPPTEYADDDRAARATFSLGPRNCIGRNLAYAEMRLILAKICFNFDMELDEERCGDWIGDQKIFGLWEKGPLWMRLKRA</sequence>
<feature type="binding site" description="axial binding residue" evidence="12">
    <location>
        <position position="439"/>
    </location>
    <ligand>
        <name>heme</name>
        <dbReference type="ChEBI" id="CHEBI:30413"/>
    </ligand>
    <ligandPart>
        <name>Fe</name>
        <dbReference type="ChEBI" id="CHEBI:18248"/>
    </ligandPart>
</feature>
<reference evidence="14" key="1">
    <citation type="journal article" date="2020" name="Stud. Mycol.">
        <title>101 Dothideomycetes genomes: a test case for predicting lifestyles and emergence of pathogens.</title>
        <authorList>
            <person name="Haridas S."/>
            <person name="Albert R."/>
            <person name="Binder M."/>
            <person name="Bloem J."/>
            <person name="Labutti K."/>
            <person name="Salamov A."/>
            <person name="Andreopoulos B."/>
            <person name="Baker S."/>
            <person name="Barry K."/>
            <person name="Bills G."/>
            <person name="Bluhm B."/>
            <person name="Cannon C."/>
            <person name="Castanera R."/>
            <person name="Culley D."/>
            <person name="Daum C."/>
            <person name="Ezra D."/>
            <person name="Gonzalez J."/>
            <person name="Henrissat B."/>
            <person name="Kuo A."/>
            <person name="Liang C."/>
            <person name="Lipzen A."/>
            <person name="Lutzoni F."/>
            <person name="Magnuson J."/>
            <person name="Mondo S."/>
            <person name="Nolan M."/>
            <person name="Ohm R."/>
            <person name="Pangilinan J."/>
            <person name="Park H.-J."/>
            <person name="Ramirez L."/>
            <person name="Alfaro M."/>
            <person name="Sun H."/>
            <person name="Tritt A."/>
            <person name="Yoshinaga Y."/>
            <person name="Zwiers L.-H."/>
            <person name="Turgeon B."/>
            <person name="Goodwin S."/>
            <person name="Spatafora J."/>
            <person name="Crous P."/>
            <person name="Grigoriev I."/>
        </authorList>
    </citation>
    <scope>NUCLEOTIDE SEQUENCE</scope>
    <source>
        <strain evidence="14">CBS 379.55</strain>
    </source>
</reference>
<dbReference type="CDD" id="cd11058">
    <property type="entry name" value="CYP60B-like"/>
    <property type="match status" value="1"/>
</dbReference>
<keyword evidence="10 13" id="KW-0503">Monooxygenase</keyword>
<dbReference type="AlphaFoldDB" id="A0A6A6JG53"/>
<evidence type="ECO:0000256" key="7">
    <source>
        <dbReference type="ARBA" id="ARBA00022989"/>
    </source>
</evidence>
<dbReference type="GO" id="GO:0020037">
    <property type="term" value="F:heme binding"/>
    <property type="evidence" value="ECO:0007669"/>
    <property type="project" value="InterPro"/>
</dbReference>
<comment type="cofactor">
    <cofactor evidence="1 12">
        <name>heme</name>
        <dbReference type="ChEBI" id="CHEBI:30413"/>
    </cofactor>
</comment>
<dbReference type="SUPFAM" id="SSF48264">
    <property type="entry name" value="Cytochrome P450"/>
    <property type="match status" value="1"/>
</dbReference>
<evidence type="ECO:0000256" key="10">
    <source>
        <dbReference type="ARBA" id="ARBA00023033"/>
    </source>
</evidence>
<dbReference type="RefSeq" id="XP_033652784.1">
    <property type="nucleotide sequence ID" value="XM_033803112.1"/>
</dbReference>